<evidence type="ECO:0008006" key="5">
    <source>
        <dbReference type="Google" id="ProtNLM"/>
    </source>
</evidence>
<feature type="compositionally biased region" description="Low complexity" evidence="1">
    <location>
        <begin position="24"/>
        <end position="40"/>
    </location>
</feature>
<organism evidence="3 4">
    <name type="scientific">Rhizoctonia solani</name>
    <dbReference type="NCBI Taxonomy" id="456999"/>
    <lineage>
        <taxon>Eukaryota</taxon>
        <taxon>Fungi</taxon>
        <taxon>Dikarya</taxon>
        <taxon>Basidiomycota</taxon>
        <taxon>Agaricomycotina</taxon>
        <taxon>Agaricomycetes</taxon>
        <taxon>Cantharellales</taxon>
        <taxon>Ceratobasidiaceae</taxon>
        <taxon>Rhizoctonia</taxon>
    </lineage>
</organism>
<feature type="transmembrane region" description="Helical" evidence="2">
    <location>
        <begin position="51"/>
        <end position="75"/>
    </location>
</feature>
<feature type="region of interest" description="Disordered" evidence="1">
    <location>
        <begin position="1"/>
        <end position="41"/>
    </location>
</feature>
<accession>A0A8H3H246</accession>
<evidence type="ECO:0000313" key="3">
    <source>
        <dbReference type="EMBL" id="CAE6477350.1"/>
    </source>
</evidence>
<dbReference type="EMBL" id="CAJMWZ010003661">
    <property type="protein sequence ID" value="CAE6477350.1"/>
    <property type="molecule type" value="Genomic_DNA"/>
</dbReference>
<evidence type="ECO:0000313" key="4">
    <source>
        <dbReference type="Proteomes" id="UP000663850"/>
    </source>
</evidence>
<comment type="caution">
    <text evidence="3">The sequence shown here is derived from an EMBL/GenBank/DDBJ whole genome shotgun (WGS) entry which is preliminary data.</text>
</comment>
<dbReference type="AlphaFoldDB" id="A0A8H3H246"/>
<sequence length="593" mass="65379">MAARQDAVEPIEPHDTLEQEPKSHSAPSSSPLLPQDLSPSTTNDAKLTAKVLMLMPLMAHLAGSVVIATALIYVLDGRYFYLDRQPRVKLADGTHLSGQLGQNNILQSDITTILSVALVLLRWVSAVWAVPLCWRVIFLLAGRNGLRHRDIRWVINYGVLPPATYLRHSHNMALGLVLIFTLAPYPASPLVTGSVSWVPSSSTIELVSRPAINISGPVDSELVAGGRTQGPTFSTDAVINLNTAWSQDIERGVFKRVVPLAAQLNINSTIDSVPLAFFAATKIEWFSKAVAEERVYQAINSSANSSNFRPFIEQMGQPGAIGLIITNYSALMWPPDFPTLPLLINVARKRSYNPSRDVCNSNTTFLPNDTTVPSFRLERVFARPATSTLFLDGCYVYANVSYHAGFGTCRHCRVTSPSTVQNDTELQDMKTSGSTDYAVELMYTYLPTLTHVKGALPELADSLETYVTAALIRSHSALWTNWNDEFGYTQNSTYMPAFSTLKAEISHPRVYGWFILQLSLTLAGLAFIWLQWGSEYSLIEDTSMVAFNIDSTEVPKPSRLSKGEPRDMLRIEGKEDGWKVVVASGRFSRGIGS</sequence>
<reference evidence="3" key="1">
    <citation type="submission" date="2021-01" db="EMBL/GenBank/DDBJ databases">
        <authorList>
            <person name="Kaushik A."/>
        </authorList>
    </citation>
    <scope>NUCLEOTIDE SEQUENCE</scope>
    <source>
        <strain evidence="3">Type strain: AG8-Rh-89/</strain>
    </source>
</reference>
<feature type="transmembrane region" description="Helical" evidence="2">
    <location>
        <begin position="510"/>
        <end position="532"/>
    </location>
</feature>
<protein>
    <recommendedName>
        <fullName evidence="5">Transmembrane protein</fullName>
    </recommendedName>
</protein>
<dbReference type="Proteomes" id="UP000663850">
    <property type="component" value="Unassembled WGS sequence"/>
</dbReference>
<name>A0A8H3H246_9AGAM</name>
<feature type="compositionally biased region" description="Basic and acidic residues" evidence="1">
    <location>
        <begin position="11"/>
        <end position="23"/>
    </location>
</feature>
<evidence type="ECO:0000256" key="2">
    <source>
        <dbReference type="SAM" id="Phobius"/>
    </source>
</evidence>
<evidence type="ECO:0000256" key="1">
    <source>
        <dbReference type="SAM" id="MobiDB-lite"/>
    </source>
</evidence>
<keyword evidence="2" id="KW-0472">Membrane</keyword>
<keyword evidence="2" id="KW-1133">Transmembrane helix</keyword>
<gene>
    <name evidence="3" type="ORF">RDB_LOCUS70448</name>
</gene>
<keyword evidence="2" id="KW-0812">Transmembrane</keyword>
<feature type="transmembrane region" description="Helical" evidence="2">
    <location>
        <begin position="120"/>
        <end position="142"/>
    </location>
</feature>
<proteinExistence type="predicted"/>